<dbReference type="Proteomes" id="UP000292307">
    <property type="component" value="Chromosome"/>
</dbReference>
<dbReference type="GO" id="GO:0055085">
    <property type="term" value="P:transmembrane transport"/>
    <property type="evidence" value="ECO:0007669"/>
    <property type="project" value="InterPro"/>
</dbReference>
<feature type="transmembrane region" description="Helical" evidence="8">
    <location>
        <begin position="277"/>
        <end position="295"/>
    </location>
</feature>
<evidence type="ECO:0000256" key="3">
    <source>
        <dbReference type="ARBA" id="ARBA00022448"/>
    </source>
</evidence>
<evidence type="ECO:0000256" key="5">
    <source>
        <dbReference type="ARBA" id="ARBA00022692"/>
    </source>
</evidence>
<evidence type="ECO:0000256" key="2">
    <source>
        <dbReference type="ARBA" id="ARBA00010145"/>
    </source>
</evidence>
<keyword evidence="11" id="KW-1185">Reference proteome</keyword>
<proteinExistence type="inferred from homology"/>
<reference evidence="10 11" key="2">
    <citation type="submission" date="2019-02" db="EMBL/GenBank/DDBJ databases">
        <title>Draft Genome Sequences of Six Type Strains of the Genus Massilia.</title>
        <authorList>
            <person name="Miess H."/>
            <person name="Frediansyhah A."/>
            <person name="Gross H."/>
        </authorList>
    </citation>
    <scope>NUCLEOTIDE SEQUENCE [LARGE SCALE GENOMIC DNA]</scope>
    <source>
        <strain evidence="10 11">DSM 17472</strain>
    </source>
</reference>
<dbReference type="PANTHER" id="PTHR36838:SF4">
    <property type="entry name" value="AUXIN EFFLUX CARRIER FAMILY PROTEIN"/>
    <property type="match status" value="1"/>
</dbReference>
<feature type="transmembrane region" description="Helical" evidence="8">
    <location>
        <begin position="66"/>
        <end position="87"/>
    </location>
</feature>
<organism evidence="9 12">
    <name type="scientific">Pseudoduganella albidiflava</name>
    <dbReference type="NCBI Taxonomy" id="321983"/>
    <lineage>
        <taxon>Bacteria</taxon>
        <taxon>Pseudomonadati</taxon>
        <taxon>Pseudomonadota</taxon>
        <taxon>Betaproteobacteria</taxon>
        <taxon>Burkholderiales</taxon>
        <taxon>Oxalobacteraceae</taxon>
        <taxon>Telluria group</taxon>
        <taxon>Pseudoduganella</taxon>
    </lineage>
</organism>
<gene>
    <name evidence="10" type="ORF">EYF70_23795</name>
    <name evidence="9" type="ORF">GCM10007387_36130</name>
</gene>
<evidence type="ECO:0000256" key="4">
    <source>
        <dbReference type="ARBA" id="ARBA00022475"/>
    </source>
</evidence>
<feature type="transmembrane region" description="Helical" evidence="8">
    <location>
        <begin position="164"/>
        <end position="182"/>
    </location>
</feature>
<evidence type="ECO:0000256" key="1">
    <source>
        <dbReference type="ARBA" id="ARBA00004651"/>
    </source>
</evidence>
<reference evidence="9" key="3">
    <citation type="submission" date="2022-12" db="EMBL/GenBank/DDBJ databases">
        <authorList>
            <person name="Sun Q."/>
            <person name="Kim S."/>
        </authorList>
    </citation>
    <scope>NUCLEOTIDE SEQUENCE</scope>
    <source>
        <strain evidence="9">KCTC 12343</strain>
    </source>
</reference>
<keyword evidence="3" id="KW-0813">Transport</keyword>
<dbReference type="InterPro" id="IPR004776">
    <property type="entry name" value="Mem_transp_PIN-like"/>
</dbReference>
<feature type="transmembrane region" description="Helical" evidence="8">
    <location>
        <begin position="99"/>
        <end position="117"/>
    </location>
</feature>
<evidence type="ECO:0000313" key="9">
    <source>
        <dbReference type="EMBL" id="GGY50584.1"/>
    </source>
</evidence>
<dbReference type="OrthoDB" id="9805563at2"/>
<keyword evidence="4" id="KW-1003">Cell membrane</keyword>
<dbReference type="RefSeq" id="WP_131147606.1">
    <property type="nucleotide sequence ID" value="NZ_BMWV01000008.1"/>
</dbReference>
<evidence type="ECO:0000256" key="8">
    <source>
        <dbReference type="SAM" id="Phobius"/>
    </source>
</evidence>
<dbReference type="AlphaFoldDB" id="A0A411X3P7"/>
<dbReference type="InterPro" id="IPR038770">
    <property type="entry name" value="Na+/solute_symporter_sf"/>
</dbReference>
<feature type="transmembrane region" description="Helical" evidence="8">
    <location>
        <begin position="191"/>
        <end position="212"/>
    </location>
</feature>
<feature type="transmembrane region" description="Helical" evidence="8">
    <location>
        <begin position="35"/>
        <end position="54"/>
    </location>
</feature>
<keyword evidence="5 8" id="KW-0812">Transmembrane</keyword>
<comment type="subcellular location">
    <subcellularLocation>
        <location evidence="1">Cell membrane</location>
        <topology evidence="1">Multi-pass membrane protein</topology>
    </subcellularLocation>
</comment>
<feature type="transmembrane region" description="Helical" evidence="8">
    <location>
        <begin position="218"/>
        <end position="236"/>
    </location>
</feature>
<name>A0A411X3P7_9BURK</name>
<dbReference type="EMBL" id="BMWV01000008">
    <property type="protein sequence ID" value="GGY50584.1"/>
    <property type="molecule type" value="Genomic_DNA"/>
</dbReference>
<dbReference type="Proteomes" id="UP000628442">
    <property type="component" value="Unassembled WGS sequence"/>
</dbReference>
<dbReference type="PANTHER" id="PTHR36838">
    <property type="entry name" value="AUXIN EFFLUX CARRIER FAMILY PROTEIN"/>
    <property type="match status" value="1"/>
</dbReference>
<dbReference type="Gene3D" id="1.20.1530.20">
    <property type="match status" value="1"/>
</dbReference>
<evidence type="ECO:0000313" key="12">
    <source>
        <dbReference type="Proteomes" id="UP000628442"/>
    </source>
</evidence>
<feature type="transmembrane region" description="Helical" evidence="8">
    <location>
        <begin position="124"/>
        <end position="144"/>
    </location>
</feature>
<accession>A0A411X3P7</accession>
<keyword evidence="7 8" id="KW-0472">Membrane</keyword>
<comment type="similarity">
    <text evidence="2">Belongs to the auxin efflux carrier (TC 2.A.69) family.</text>
</comment>
<protein>
    <submittedName>
        <fullName evidence="9 10">Transporter</fullName>
    </submittedName>
</protein>
<feature type="transmembrane region" description="Helical" evidence="8">
    <location>
        <begin position="248"/>
        <end position="265"/>
    </location>
</feature>
<evidence type="ECO:0000256" key="7">
    <source>
        <dbReference type="ARBA" id="ARBA00023136"/>
    </source>
</evidence>
<evidence type="ECO:0000313" key="10">
    <source>
        <dbReference type="EMBL" id="QBI03508.1"/>
    </source>
</evidence>
<sequence>MLASIIPVFLIILLGVAIRRFGWMPAEFFPSIEKFSYNVAFPAMLFAGTARLSFEGGEVGELALATLVPTFAVVVLTLGALLLLPALPGASRSSVMQGAMRPNTYFGLAVAALFFPAETASRVMLALALCLPVVNALAVIALAWWSGATPNLGTVAKTLARNPIIQATLAGVLVSVLGIALPKELMNTLDILGKAATALGLLCVGGGLVFSLEGARPAALAVSSVLKLLVMPLLAAQACLWLEVSPQVALAACFYCALPAAPNAYIMAKQLGGDARLMASLITLQTLLAVITVPLSRQFMPWLGA</sequence>
<dbReference type="EMBL" id="CP036401">
    <property type="protein sequence ID" value="QBI03508.1"/>
    <property type="molecule type" value="Genomic_DNA"/>
</dbReference>
<keyword evidence="6 8" id="KW-1133">Transmembrane helix</keyword>
<evidence type="ECO:0000256" key="6">
    <source>
        <dbReference type="ARBA" id="ARBA00022989"/>
    </source>
</evidence>
<dbReference type="GO" id="GO:0005886">
    <property type="term" value="C:plasma membrane"/>
    <property type="evidence" value="ECO:0007669"/>
    <property type="project" value="UniProtKB-SubCell"/>
</dbReference>
<reference evidence="9" key="1">
    <citation type="journal article" date="2014" name="Int. J. Syst. Evol. Microbiol.">
        <title>Complete genome sequence of Corynebacterium casei LMG S-19264T (=DSM 44701T), isolated from a smear-ripened cheese.</title>
        <authorList>
            <consortium name="US DOE Joint Genome Institute (JGI-PGF)"/>
            <person name="Walter F."/>
            <person name="Albersmeier A."/>
            <person name="Kalinowski J."/>
            <person name="Ruckert C."/>
        </authorList>
    </citation>
    <scope>NUCLEOTIDE SEQUENCE</scope>
    <source>
        <strain evidence="9">KCTC 12343</strain>
    </source>
</reference>
<dbReference type="Pfam" id="PF03547">
    <property type="entry name" value="Mem_trans"/>
    <property type="match status" value="1"/>
</dbReference>
<evidence type="ECO:0000313" key="11">
    <source>
        <dbReference type="Proteomes" id="UP000292307"/>
    </source>
</evidence>